<evidence type="ECO:0000313" key="12">
    <source>
        <dbReference type="EMBL" id="EMT53310.1"/>
    </source>
</evidence>
<dbReference type="GO" id="GO:0004515">
    <property type="term" value="F:nicotinate-nucleotide adenylyltransferase activity"/>
    <property type="evidence" value="ECO:0007669"/>
    <property type="project" value="UniProtKB-UniRule"/>
</dbReference>
<accession>M8ECT4</accession>
<comment type="pathway">
    <text evidence="2 10">Cofactor biosynthesis; NAD(+) biosynthesis; deamido-NAD(+) from nicotinate D-ribonucleotide: step 1/1.</text>
</comment>
<comment type="function">
    <text evidence="1 10">Catalyzes the reversible adenylation of nicotinate mononucleotide (NaMN) to nicotinic acid adenine dinucleotide (NaAD).</text>
</comment>
<keyword evidence="6 10" id="KW-0547">Nucleotide-binding</keyword>
<gene>
    <name evidence="10" type="primary">nadD</name>
    <name evidence="12" type="ORF">I532_04840</name>
</gene>
<dbReference type="Gene3D" id="3.40.50.620">
    <property type="entry name" value="HUPs"/>
    <property type="match status" value="1"/>
</dbReference>
<keyword evidence="3 10" id="KW-0662">Pyridine nucleotide biosynthesis</keyword>
<keyword evidence="8 10" id="KW-0520">NAD</keyword>
<dbReference type="UniPathway" id="UPA00253">
    <property type="reaction ID" value="UER00332"/>
</dbReference>
<evidence type="ECO:0000256" key="4">
    <source>
        <dbReference type="ARBA" id="ARBA00022679"/>
    </source>
</evidence>
<comment type="similarity">
    <text evidence="10">Belongs to the NadD family.</text>
</comment>
<name>M8ECT4_9BACL</name>
<dbReference type="PANTHER" id="PTHR39321:SF3">
    <property type="entry name" value="PHOSPHOPANTETHEINE ADENYLYLTRANSFERASE"/>
    <property type="match status" value="1"/>
</dbReference>
<sequence>MRRIGIYGSSFDPITYSHMFTAAAVASRKRLDKVYFTPCSSMRRDKILQTEDRHRVKMLELALGTCKNKTNRFGEPLFEISLVEMNALPGETYTYDTMEHFRKQFPDDEIFFIMGADLLEGLSRWGNAEKLVKNHKFIVMSREGYHMDDLIAKDPLLRNNDENFLTMSKGISMGISSSYIRGEIRNGGDPSFLLPDLVLDYIYKNQLYTKEVGR</sequence>
<dbReference type="GeneID" id="89499802"/>
<evidence type="ECO:0000256" key="7">
    <source>
        <dbReference type="ARBA" id="ARBA00022840"/>
    </source>
</evidence>
<reference evidence="12 13" key="1">
    <citation type="submission" date="2013-03" db="EMBL/GenBank/DDBJ databases">
        <title>Assembly of a new bacterial strain Brevibacillus borstelensis AK1.</title>
        <authorList>
            <person name="Rajan I."/>
            <person name="PoliReddy D."/>
            <person name="Sugumar T."/>
            <person name="Rathinam K."/>
            <person name="Alqarawi S."/>
            <person name="Khalil A.B."/>
            <person name="Sivakumar N."/>
        </authorList>
    </citation>
    <scope>NUCLEOTIDE SEQUENCE [LARGE SCALE GENOMIC DNA]</scope>
    <source>
        <strain evidence="12 13">AK1</strain>
    </source>
</reference>
<dbReference type="EMBL" id="APBN01000002">
    <property type="protein sequence ID" value="EMT53310.1"/>
    <property type="molecule type" value="Genomic_DNA"/>
</dbReference>
<dbReference type="AlphaFoldDB" id="M8ECT4"/>
<dbReference type="NCBIfam" id="TIGR00482">
    <property type="entry name" value="nicotinate (nicotinamide) nucleotide adenylyltransferase"/>
    <property type="match status" value="1"/>
</dbReference>
<evidence type="ECO:0000256" key="2">
    <source>
        <dbReference type="ARBA" id="ARBA00005019"/>
    </source>
</evidence>
<evidence type="ECO:0000256" key="10">
    <source>
        <dbReference type="HAMAP-Rule" id="MF_00244"/>
    </source>
</evidence>
<dbReference type="GO" id="GO:0009435">
    <property type="term" value="P:NAD+ biosynthetic process"/>
    <property type="evidence" value="ECO:0007669"/>
    <property type="project" value="UniProtKB-UniRule"/>
</dbReference>
<dbReference type="EC" id="2.7.7.18" evidence="10"/>
<dbReference type="HAMAP" id="MF_00244">
    <property type="entry name" value="NaMN_adenylyltr"/>
    <property type="match status" value="1"/>
</dbReference>
<keyword evidence="7 10" id="KW-0067">ATP-binding</keyword>
<dbReference type="PANTHER" id="PTHR39321">
    <property type="entry name" value="NICOTINATE-NUCLEOTIDE ADENYLYLTRANSFERASE-RELATED"/>
    <property type="match status" value="1"/>
</dbReference>
<dbReference type="InterPro" id="IPR005248">
    <property type="entry name" value="NadD/NMNAT"/>
</dbReference>
<keyword evidence="5 10" id="KW-0548">Nucleotidyltransferase</keyword>
<evidence type="ECO:0000256" key="5">
    <source>
        <dbReference type="ARBA" id="ARBA00022695"/>
    </source>
</evidence>
<dbReference type="SUPFAM" id="SSF52374">
    <property type="entry name" value="Nucleotidylyl transferase"/>
    <property type="match status" value="1"/>
</dbReference>
<dbReference type="PATRIC" id="fig|1300222.3.peg.989"/>
<evidence type="ECO:0000259" key="11">
    <source>
        <dbReference type="Pfam" id="PF01467"/>
    </source>
</evidence>
<organism evidence="12 13">
    <name type="scientific">Brevibacillus borstelensis AK1</name>
    <dbReference type="NCBI Taxonomy" id="1300222"/>
    <lineage>
        <taxon>Bacteria</taxon>
        <taxon>Bacillati</taxon>
        <taxon>Bacillota</taxon>
        <taxon>Bacilli</taxon>
        <taxon>Bacillales</taxon>
        <taxon>Paenibacillaceae</taxon>
        <taxon>Brevibacillus</taxon>
    </lineage>
</organism>
<proteinExistence type="inferred from homology"/>
<keyword evidence="13" id="KW-1185">Reference proteome</keyword>
<dbReference type="STRING" id="1300222.I532_04840"/>
<feature type="domain" description="Cytidyltransferase-like" evidence="11">
    <location>
        <begin position="6"/>
        <end position="181"/>
    </location>
</feature>
<dbReference type="CDD" id="cd02165">
    <property type="entry name" value="NMNAT"/>
    <property type="match status" value="1"/>
</dbReference>
<evidence type="ECO:0000256" key="8">
    <source>
        <dbReference type="ARBA" id="ARBA00023027"/>
    </source>
</evidence>
<comment type="catalytic activity">
    <reaction evidence="9 10">
        <text>nicotinate beta-D-ribonucleotide + ATP + H(+) = deamido-NAD(+) + diphosphate</text>
        <dbReference type="Rhea" id="RHEA:22860"/>
        <dbReference type="ChEBI" id="CHEBI:15378"/>
        <dbReference type="ChEBI" id="CHEBI:30616"/>
        <dbReference type="ChEBI" id="CHEBI:33019"/>
        <dbReference type="ChEBI" id="CHEBI:57502"/>
        <dbReference type="ChEBI" id="CHEBI:58437"/>
        <dbReference type="EC" id="2.7.7.18"/>
    </reaction>
</comment>
<dbReference type="InterPro" id="IPR004821">
    <property type="entry name" value="Cyt_trans-like"/>
</dbReference>
<dbReference type="InterPro" id="IPR014729">
    <property type="entry name" value="Rossmann-like_a/b/a_fold"/>
</dbReference>
<evidence type="ECO:0000256" key="1">
    <source>
        <dbReference type="ARBA" id="ARBA00002324"/>
    </source>
</evidence>
<evidence type="ECO:0000256" key="6">
    <source>
        <dbReference type="ARBA" id="ARBA00022741"/>
    </source>
</evidence>
<dbReference type="GO" id="GO:0005524">
    <property type="term" value="F:ATP binding"/>
    <property type="evidence" value="ECO:0007669"/>
    <property type="project" value="UniProtKB-KW"/>
</dbReference>
<protein>
    <recommendedName>
        <fullName evidence="10">Probable nicotinate-nucleotide adenylyltransferase</fullName>
        <ecNumber evidence="10">2.7.7.18</ecNumber>
    </recommendedName>
    <alternativeName>
        <fullName evidence="10">Deamido-NAD(+) diphosphorylase</fullName>
    </alternativeName>
    <alternativeName>
        <fullName evidence="10">Deamido-NAD(+) pyrophosphorylase</fullName>
    </alternativeName>
    <alternativeName>
        <fullName evidence="10">Nicotinate mononucleotide adenylyltransferase</fullName>
        <shortName evidence="10">NaMN adenylyltransferase</shortName>
    </alternativeName>
</protein>
<evidence type="ECO:0000313" key="13">
    <source>
        <dbReference type="Proteomes" id="UP000012081"/>
    </source>
</evidence>
<evidence type="ECO:0000256" key="9">
    <source>
        <dbReference type="ARBA" id="ARBA00048721"/>
    </source>
</evidence>
<comment type="caution">
    <text evidence="12">The sequence shown here is derived from an EMBL/GenBank/DDBJ whole genome shotgun (WGS) entry which is preliminary data.</text>
</comment>
<evidence type="ECO:0000256" key="3">
    <source>
        <dbReference type="ARBA" id="ARBA00022642"/>
    </source>
</evidence>
<dbReference type="Proteomes" id="UP000012081">
    <property type="component" value="Unassembled WGS sequence"/>
</dbReference>
<dbReference type="Pfam" id="PF01467">
    <property type="entry name" value="CTP_transf_like"/>
    <property type="match status" value="1"/>
</dbReference>
<dbReference type="OrthoDB" id="5295945at2"/>
<dbReference type="RefSeq" id="WP_003386750.1">
    <property type="nucleotide sequence ID" value="NZ_APBN01000002.1"/>
</dbReference>
<keyword evidence="4 10" id="KW-0808">Transferase</keyword>